<evidence type="ECO:0000259" key="10">
    <source>
        <dbReference type="SMART" id="SM00483"/>
    </source>
</evidence>
<feature type="domain" description="DNA-directed DNA polymerase X" evidence="10">
    <location>
        <begin position="1"/>
        <end position="354"/>
    </location>
</feature>
<sequence length="354" mass="41038">MLNEKIIEEFSRLLGFIQEQINDALLKNNKKDVTKHSFRLRQIRAALAAIKRYDLEITEKTLKDVGTLRGIGAGSLKRIEEILINGKLSEIKGFVDKKGSRRTALKELQDVVGIGSSIAVDLVDKFNVKSVDDLIKKHKKGKIELSRPILLGLKYHGVYKKDIPRAEIDKIQEFLKGIISKLNKELEFNDKNKLCVQVTGSYRRGKQTSNDIDVLLTKYGTKTDNKKQDAKYVKILIDILKKPLKQNDNKPLLIDDMTDKNATFKYMGFCKYKKYPVRRMDIIFVAFESYYPALLYFTGSRELTLQMRKKAQDLGLKLNENELYDIRNKKRIKVNSEQDVFKHLQMDYLEPNKR</sequence>
<dbReference type="PANTHER" id="PTHR11276:SF28">
    <property type="entry name" value="DNA POLYMERASE LAMBDA"/>
    <property type="match status" value="1"/>
</dbReference>
<dbReference type="Gene3D" id="3.30.210.10">
    <property type="entry name" value="DNA polymerase, thumb domain"/>
    <property type="match status" value="1"/>
</dbReference>
<dbReference type="InterPro" id="IPR010996">
    <property type="entry name" value="HHH_MUS81"/>
</dbReference>
<evidence type="ECO:0000256" key="8">
    <source>
        <dbReference type="ARBA" id="ARBA00023204"/>
    </source>
</evidence>
<evidence type="ECO:0000313" key="11">
    <source>
        <dbReference type="EMBL" id="VVU94686.1"/>
    </source>
</evidence>
<comment type="catalytic activity">
    <reaction evidence="9">
        <text>DNA(n) + a 2'-deoxyribonucleoside 5'-triphosphate = DNA(n+1) + diphosphate</text>
        <dbReference type="Rhea" id="RHEA:22508"/>
        <dbReference type="Rhea" id="RHEA-COMP:17339"/>
        <dbReference type="Rhea" id="RHEA-COMP:17340"/>
        <dbReference type="ChEBI" id="CHEBI:33019"/>
        <dbReference type="ChEBI" id="CHEBI:61560"/>
        <dbReference type="ChEBI" id="CHEBI:173112"/>
        <dbReference type="EC" id="2.7.7.7"/>
    </reaction>
</comment>
<dbReference type="GO" id="GO:0003677">
    <property type="term" value="F:DNA binding"/>
    <property type="evidence" value="ECO:0007669"/>
    <property type="project" value="InterPro"/>
</dbReference>
<keyword evidence="8" id="KW-0234">DNA repair</keyword>
<keyword evidence="3" id="KW-0808">Transferase</keyword>
<keyword evidence="5" id="KW-0235">DNA replication</keyword>
<dbReference type="Pfam" id="PF14792">
    <property type="entry name" value="DNA_pol_B_palm"/>
    <property type="match status" value="1"/>
</dbReference>
<dbReference type="Gene3D" id="1.10.150.20">
    <property type="entry name" value="5' to 3' exonuclease, C-terminal subdomain"/>
    <property type="match status" value="1"/>
</dbReference>
<dbReference type="GO" id="GO:0005634">
    <property type="term" value="C:nucleus"/>
    <property type="evidence" value="ECO:0007669"/>
    <property type="project" value="TreeGrafter"/>
</dbReference>
<dbReference type="PRINTS" id="PR00870">
    <property type="entry name" value="DNAPOLXBETA"/>
</dbReference>
<dbReference type="Gene3D" id="1.10.150.110">
    <property type="entry name" value="DNA polymerase beta, N-terminal domain-like"/>
    <property type="match status" value="1"/>
</dbReference>
<dbReference type="GO" id="GO:0006303">
    <property type="term" value="P:double-strand break repair via nonhomologous end joining"/>
    <property type="evidence" value="ECO:0007669"/>
    <property type="project" value="TreeGrafter"/>
</dbReference>
<dbReference type="SMART" id="SM00483">
    <property type="entry name" value="POLXc"/>
    <property type="match status" value="1"/>
</dbReference>
<protein>
    <recommendedName>
        <fullName evidence="1">DNA-directed DNA polymerase</fullName>
        <ecNumber evidence="1">2.7.7.7</ecNumber>
    </recommendedName>
</protein>
<dbReference type="EMBL" id="CABVLZ010000002">
    <property type="protein sequence ID" value="VVU94686.1"/>
    <property type="molecule type" value="Genomic_DNA"/>
</dbReference>
<dbReference type="PANTHER" id="PTHR11276">
    <property type="entry name" value="DNA POLYMERASE TYPE-X FAMILY MEMBER"/>
    <property type="match status" value="1"/>
</dbReference>
<evidence type="ECO:0000256" key="3">
    <source>
        <dbReference type="ARBA" id="ARBA00022679"/>
    </source>
</evidence>
<dbReference type="Pfam" id="PF14791">
    <property type="entry name" value="DNA_pol_B_thumb"/>
    <property type="match status" value="1"/>
</dbReference>
<dbReference type="InterPro" id="IPR027421">
    <property type="entry name" value="DNA_pol_lamdba_lyase_dom_sf"/>
</dbReference>
<dbReference type="InterPro" id="IPR022312">
    <property type="entry name" value="DNA_pol_X"/>
</dbReference>
<evidence type="ECO:0000256" key="2">
    <source>
        <dbReference type="ARBA" id="ARBA00022634"/>
    </source>
</evidence>
<dbReference type="InterPro" id="IPR002008">
    <property type="entry name" value="DNA_pol_X_beta-like"/>
</dbReference>
<keyword evidence="4" id="KW-0548">Nucleotidyltransferase</keyword>
<dbReference type="AlphaFoldDB" id="A0A5E8CHY7"/>
<accession>A0A5E8CHY7</accession>
<dbReference type="SUPFAM" id="SSF47802">
    <property type="entry name" value="DNA polymerase beta, N-terminal domain-like"/>
    <property type="match status" value="1"/>
</dbReference>
<keyword evidence="7" id="KW-0239">DNA-directed DNA polymerase</keyword>
<proteinExistence type="predicted"/>
<gene>
    <name evidence="11" type="ORF">CPAV1605_411</name>
</gene>
<dbReference type="InterPro" id="IPR028207">
    <property type="entry name" value="DNA_pol_B_palm_palm"/>
</dbReference>
<dbReference type="PRINTS" id="PR00869">
    <property type="entry name" value="DNAPOLX"/>
</dbReference>
<dbReference type="InterPro" id="IPR043519">
    <property type="entry name" value="NT_sf"/>
</dbReference>
<dbReference type="InterPro" id="IPR002054">
    <property type="entry name" value="DNA-dir_DNA_pol_X"/>
</dbReference>
<evidence type="ECO:0000256" key="1">
    <source>
        <dbReference type="ARBA" id="ARBA00012417"/>
    </source>
</evidence>
<organism evidence="11">
    <name type="scientific">seawater metagenome</name>
    <dbReference type="NCBI Taxonomy" id="1561972"/>
    <lineage>
        <taxon>unclassified sequences</taxon>
        <taxon>metagenomes</taxon>
        <taxon>ecological metagenomes</taxon>
    </lineage>
</organism>
<keyword evidence="2" id="KW-0237">DNA synthesis</keyword>
<name>A0A5E8CHY7_9ZZZZ</name>
<dbReference type="GO" id="GO:0003887">
    <property type="term" value="F:DNA-directed DNA polymerase activity"/>
    <property type="evidence" value="ECO:0007669"/>
    <property type="project" value="UniProtKB-KW"/>
</dbReference>
<evidence type="ECO:0000256" key="5">
    <source>
        <dbReference type="ARBA" id="ARBA00022705"/>
    </source>
</evidence>
<evidence type="ECO:0000256" key="9">
    <source>
        <dbReference type="ARBA" id="ARBA00049244"/>
    </source>
</evidence>
<reference evidence="11" key="1">
    <citation type="submission" date="2019-09" db="EMBL/GenBank/DDBJ databases">
        <authorList>
            <person name="Needham M D."/>
        </authorList>
    </citation>
    <scope>NUCLEOTIDE SEQUENCE</scope>
</reference>
<dbReference type="Gene3D" id="3.30.460.10">
    <property type="entry name" value="Beta Polymerase, domain 2"/>
    <property type="match status" value="1"/>
</dbReference>
<keyword evidence="6" id="KW-0227">DNA damage</keyword>
<dbReference type="InterPro" id="IPR029398">
    <property type="entry name" value="PolB_thumb"/>
</dbReference>
<dbReference type="SUPFAM" id="SSF81301">
    <property type="entry name" value="Nucleotidyltransferase"/>
    <property type="match status" value="1"/>
</dbReference>
<evidence type="ECO:0000256" key="7">
    <source>
        <dbReference type="ARBA" id="ARBA00022932"/>
    </source>
</evidence>
<dbReference type="EC" id="2.7.7.7" evidence="1"/>
<dbReference type="Pfam" id="PF14716">
    <property type="entry name" value="HHH_8"/>
    <property type="match status" value="1"/>
</dbReference>
<evidence type="ECO:0000256" key="6">
    <source>
        <dbReference type="ARBA" id="ARBA00022763"/>
    </source>
</evidence>
<dbReference type="InterPro" id="IPR037160">
    <property type="entry name" value="DNA_Pol_thumb_sf"/>
</dbReference>
<evidence type="ECO:0000256" key="4">
    <source>
        <dbReference type="ARBA" id="ARBA00022695"/>
    </source>
</evidence>